<dbReference type="RefSeq" id="WP_189399390.1">
    <property type="nucleotide sequence ID" value="NZ_BMXA01000002.1"/>
</dbReference>
<sequence>MNLPRTVDVLGLKYSVTDYKAATDLVLKAAHEKRHFSLYALPVHGVIERRRDNEFAQACDSATMIVPDGQPIRWMMNWLHDANLADRVYGPTLLRHVLLGPHTEEFRVYVYGGRTPAVQQAFIDHIETTYTNVRVCGRYREDSADVQTLTAAMVNATQPNLVLVGLGCPKQEKWIAQQQHDISAALMGVGAAFSFFSGDQKTAPGWMQDFGLEWLFRLGQEPRRLWQRYLYTNSLFVLLAIGALAKHTLGLKK</sequence>
<name>A0A918VLM2_9GAMM</name>
<protein>
    <submittedName>
        <fullName evidence="3">UDP-N-acetyl-D-mannosaminuronic acid transferase</fullName>
    </submittedName>
</protein>
<evidence type="ECO:0000256" key="1">
    <source>
        <dbReference type="ARBA" id="ARBA00022676"/>
    </source>
</evidence>
<dbReference type="GO" id="GO:0016758">
    <property type="term" value="F:hexosyltransferase activity"/>
    <property type="evidence" value="ECO:0007669"/>
    <property type="project" value="TreeGrafter"/>
</dbReference>
<dbReference type="Proteomes" id="UP000614811">
    <property type="component" value="Unassembled WGS sequence"/>
</dbReference>
<organism evidence="3 4">
    <name type="scientific">Arenicella chitinivorans</name>
    <dbReference type="NCBI Taxonomy" id="1329800"/>
    <lineage>
        <taxon>Bacteria</taxon>
        <taxon>Pseudomonadati</taxon>
        <taxon>Pseudomonadota</taxon>
        <taxon>Gammaproteobacteria</taxon>
        <taxon>Arenicellales</taxon>
        <taxon>Arenicellaceae</taxon>
        <taxon>Arenicella</taxon>
    </lineage>
</organism>
<keyword evidence="4" id="KW-1185">Reference proteome</keyword>
<dbReference type="PANTHER" id="PTHR34136">
    <property type="match status" value="1"/>
</dbReference>
<reference evidence="3" key="2">
    <citation type="submission" date="2020-09" db="EMBL/GenBank/DDBJ databases">
        <authorList>
            <person name="Sun Q."/>
            <person name="Kim S."/>
        </authorList>
    </citation>
    <scope>NUCLEOTIDE SEQUENCE</scope>
    <source>
        <strain evidence="3">KCTC 12711</strain>
    </source>
</reference>
<dbReference type="PANTHER" id="PTHR34136:SF1">
    <property type="entry name" value="UDP-N-ACETYL-D-MANNOSAMINURONIC ACID TRANSFERASE"/>
    <property type="match status" value="1"/>
</dbReference>
<dbReference type="Pfam" id="PF03808">
    <property type="entry name" value="Glyco_tran_WecG"/>
    <property type="match status" value="1"/>
</dbReference>
<evidence type="ECO:0000313" key="4">
    <source>
        <dbReference type="Proteomes" id="UP000614811"/>
    </source>
</evidence>
<keyword evidence="2 3" id="KW-0808">Transferase</keyword>
<evidence type="ECO:0000256" key="2">
    <source>
        <dbReference type="ARBA" id="ARBA00022679"/>
    </source>
</evidence>
<gene>
    <name evidence="3" type="primary">wecG</name>
    <name evidence="3" type="ORF">GCM10008090_14550</name>
</gene>
<dbReference type="AlphaFoldDB" id="A0A918VLM2"/>
<reference evidence="3" key="1">
    <citation type="journal article" date="2014" name="Int. J. Syst. Evol. Microbiol.">
        <title>Complete genome sequence of Corynebacterium casei LMG S-19264T (=DSM 44701T), isolated from a smear-ripened cheese.</title>
        <authorList>
            <consortium name="US DOE Joint Genome Institute (JGI-PGF)"/>
            <person name="Walter F."/>
            <person name="Albersmeier A."/>
            <person name="Kalinowski J."/>
            <person name="Ruckert C."/>
        </authorList>
    </citation>
    <scope>NUCLEOTIDE SEQUENCE</scope>
    <source>
        <strain evidence="3">KCTC 12711</strain>
    </source>
</reference>
<dbReference type="EMBL" id="BMXA01000002">
    <property type="protein sequence ID" value="GHA06001.1"/>
    <property type="molecule type" value="Genomic_DNA"/>
</dbReference>
<keyword evidence="1" id="KW-0328">Glycosyltransferase</keyword>
<proteinExistence type="predicted"/>
<comment type="caution">
    <text evidence="3">The sequence shown here is derived from an EMBL/GenBank/DDBJ whole genome shotgun (WGS) entry which is preliminary data.</text>
</comment>
<dbReference type="InterPro" id="IPR004629">
    <property type="entry name" value="WecG_TagA_CpsF"/>
</dbReference>
<evidence type="ECO:0000313" key="3">
    <source>
        <dbReference type="EMBL" id="GHA06001.1"/>
    </source>
</evidence>
<accession>A0A918VLM2</accession>
<dbReference type="NCBIfam" id="TIGR00696">
    <property type="entry name" value="wecG_tagA_cpsF"/>
    <property type="match status" value="1"/>
</dbReference>
<dbReference type="CDD" id="cd06533">
    <property type="entry name" value="Glyco_transf_WecG_TagA"/>
    <property type="match status" value="1"/>
</dbReference>